<dbReference type="PANTHER" id="PTHR42951">
    <property type="entry name" value="METALLO-BETA-LACTAMASE DOMAIN-CONTAINING"/>
    <property type="match status" value="1"/>
</dbReference>
<dbReference type="PANTHER" id="PTHR42951:SF4">
    <property type="entry name" value="ACYL-COENZYME A THIOESTERASE MBLAC2"/>
    <property type="match status" value="1"/>
</dbReference>
<dbReference type="SMART" id="SM00849">
    <property type="entry name" value="Lactamase_B"/>
    <property type="match status" value="1"/>
</dbReference>
<proteinExistence type="predicted"/>
<sequence length="313" mass="34448">MKIWHITLFYLITLITQQTTGLAAILPAPQKIAAHSYAWIGPLAGPSFENNGFRMNLGFIVGAKSVLVVDTGYSVEMAQEMIRHIRAITKLPIKYAVNTNSQAHRFYGNVVFKKQGAVLISHPDELKRMDKLNGIYSSTIETILKRKKDSVALAVLPTMLVTHKKTLNLGNLKVVLKTLGAAHTPAPLVVQVAQDKILFAGDILYGDRLLSVIEDSNVVQWIQSYQKLKQFKAYTMIPGHGQVGPLSDFDFPTLSYLQLLQQHMSTQVAKDAGANAAIQSLDQSAYSNLVNFTSLAGKNASWSYLQAESAAFD</sequence>
<dbReference type="CDD" id="cd16282">
    <property type="entry name" value="metallo-hydrolase-like_MBL-fold"/>
    <property type="match status" value="1"/>
</dbReference>
<protein>
    <recommendedName>
        <fullName evidence="1">Metallo-beta-lactamase domain-containing protein</fullName>
    </recommendedName>
</protein>
<dbReference type="AlphaFoldDB" id="A0A3B0ZX77"/>
<name>A0A3B0ZX77_9ZZZZ</name>
<organism evidence="2">
    <name type="scientific">hydrothermal vent metagenome</name>
    <dbReference type="NCBI Taxonomy" id="652676"/>
    <lineage>
        <taxon>unclassified sequences</taxon>
        <taxon>metagenomes</taxon>
        <taxon>ecological metagenomes</taxon>
    </lineage>
</organism>
<evidence type="ECO:0000313" key="2">
    <source>
        <dbReference type="EMBL" id="VAW98138.1"/>
    </source>
</evidence>
<dbReference type="InterPro" id="IPR036866">
    <property type="entry name" value="RibonucZ/Hydroxyglut_hydro"/>
</dbReference>
<dbReference type="InterPro" id="IPR050855">
    <property type="entry name" value="NDM-1-like"/>
</dbReference>
<dbReference type="Gene3D" id="3.60.15.10">
    <property type="entry name" value="Ribonuclease Z/Hydroxyacylglutathione hydrolase-like"/>
    <property type="match status" value="1"/>
</dbReference>
<gene>
    <name evidence="2" type="ORF">MNBD_GAMMA22-1187</name>
</gene>
<dbReference type="InterPro" id="IPR001279">
    <property type="entry name" value="Metallo-B-lactamas"/>
</dbReference>
<evidence type="ECO:0000259" key="1">
    <source>
        <dbReference type="SMART" id="SM00849"/>
    </source>
</evidence>
<dbReference type="SUPFAM" id="SSF56281">
    <property type="entry name" value="Metallo-hydrolase/oxidoreductase"/>
    <property type="match status" value="1"/>
</dbReference>
<accession>A0A3B0ZX77</accession>
<reference evidence="2" key="1">
    <citation type="submission" date="2018-06" db="EMBL/GenBank/DDBJ databases">
        <authorList>
            <person name="Zhirakovskaya E."/>
        </authorList>
    </citation>
    <scope>NUCLEOTIDE SEQUENCE</scope>
</reference>
<dbReference type="Pfam" id="PF00753">
    <property type="entry name" value="Lactamase_B"/>
    <property type="match status" value="1"/>
</dbReference>
<dbReference type="EMBL" id="UOFS01000036">
    <property type="protein sequence ID" value="VAW98138.1"/>
    <property type="molecule type" value="Genomic_DNA"/>
</dbReference>
<feature type="domain" description="Metallo-beta-lactamase" evidence="1">
    <location>
        <begin position="54"/>
        <end position="240"/>
    </location>
</feature>